<evidence type="ECO:0000313" key="1">
    <source>
        <dbReference type="EMBL" id="RDC63288.1"/>
    </source>
</evidence>
<protein>
    <submittedName>
        <fullName evidence="1">Uncharacterized protein</fullName>
    </submittedName>
</protein>
<dbReference type="AlphaFoldDB" id="A0A369QM16"/>
<evidence type="ECO:0000313" key="2">
    <source>
        <dbReference type="Proteomes" id="UP000253919"/>
    </source>
</evidence>
<gene>
    <name evidence="1" type="ORF">AHMF7616_01890</name>
</gene>
<keyword evidence="2" id="KW-1185">Reference proteome</keyword>
<proteinExistence type="predicted"/>
<accession>A0A369QM16</accession>
<reference evidence="1 2" key="1">
    <citation type="submission" date="2018-04" db="EMBL/GenBank/DDBJ databases">
        <title>Adhaeribacter sp. HMF7616 genome sequencing and assembly.</title>
        <authorList>
            <person name="Kang H."/>
            <person name="Kang J."/>
            <person name="Cha I."/>
            <person name="Kim H."/>
            <person name="Joh K."/>
        </authorList>
    </citation>
    <scope>NUCLEOTIDE SEQUENCE [LARGE SCALE GENOMIC DNA]</scope>
    <source>
        <strain evidence="1 2">HMF7616</strain>
    </source>
</reference>
<sequence>MITIAKKAAATFRGYGYRFTGNERLQVIHSGVQSYTFPVIVGFTTSNVVTAVNQIVAMTYRTVGGQNDWWFFGITTTGELYFNVARVYAGISQYNTGAYLESNKYYEVGLVQHQDYVSNAFVPLMDVWLNGKFLVQIPGCYQGFAETGTFSLGAYTLGTANNFTGIVWGVTNLKYYTTNQNFTQQTAANFPQKTYYERAFFKHYNSGRGCWTDKVFPDAQKISFTTGLLQKVRNGNTYTAQQMYGSTKGVTWQHKMNFEQFAPLRIGDKIRAGSAGPDSASIADYWYEGASEYLASFAKTGPLYRVDQPANTDMPSNFFGRTVNLDGNKWGGLTASETTSTTITNITASQFQAQNCTPLGFDEMCLELAANCLLYFASSRKKKVIITSKNNVVRLPVIVQLTSNPLNQTFASVLDPDIIQYQELRWGSIGAGLTGGISKFSPRTTNVDLTNNSGLTGPLPQIPDTLTGSLILSGTNLTATNGYDFRNTYTLYWNTALLAGTLKFFRVWDIRSTWSHASGVTLDFSNLVGNARHLGYCDLYGGKVNQVLLPTNVGAQLCLFNMANNPNLAPLDFGTRTDAIFGKGFGWSAAQPTTFNLVDSGIHNYFMPLGTKILSNYIYLVRNGMSSANINASLDSLLTNIANMDTANARHFTYYGANTDPITNDSNRPNRIQDVINLCYNQSYQLRLKYNSNQFESYLKIVAIAKVTTLATDIIIQLPYTVNIFDYTPNYNFCELQQTGKAALETSAWVIISKGTDAAASNNGALSNYYRLRRSDYNNTNLTTAAGIFHLRYN</sequence>
<comment type="caution">
    <text evidence="1">The sequence shown here is derived from an EMBL/GenBank/DDBJ whole genome shotgun (WGS) entry which is preliminary data.</text>
</comment>
<dbReference type="RefSeq" id="WP_115372619.1">
    <property type="nucleotide sequence ID" value="NZ_QASA01000001.1"/>
</dbReference>
<dbReference type="Proteomes" id="UP000253919">
    <property type="component" value="Unassembled WGS sequence"/>
</dbReference>
<dbReference type="EMBL" id="QASA01000001">
    <property type="protein sequence ID" value="RDC63288.1"/>
    <property type="molecule type" value="Genomic_DNA"/>
</dbReference>
<name>A0A369QM16_9BACT</name>
<organism evidence="1 2">
    <name type="scientific">Adhaeribacter pallidiroseus</name>
    <dbReference type="NCBI Taxonomy" id="2072847"/>
    <lineage>
        <taxon>Bacteria</taxon>
        <taxon>Pseudomonadati</taxon>
        <taxon>Bacteroidota</taxon>
        <taxon>Cytophagia</taxon>
        <taxon>Cytophagales</taxon>
        <taxon>Hymenobacteraceae</taxon>
        <taxon>Adhaeribacter</taxon>
    </lineage>
</organism>